<keyword evidence="3" id="KW-1185">Reference proteome</keyword>
<protein>
    <submittedName>
        <fullName evidence="2">Uncharacterized protein</fullName>
    </submittedName>
</protein>
<dbReference type="Proteomes" id="UP001586593">
    <property type="component" value="Unassembled WGS sequence"/>
</dbReference>
<evidence type="ECO:0000313" key="2">
    <source>
        <dbReference type="EMBL" id="KAL1844318.1"/>
    </source>
</evidence>
<reference evidence="2 3" key="1">
    <citation type="journal article" date="2024" name="Commun. Biol.">
        <title>Comparative genomic analysis of thermophilic fungi reveals convergent evolutionary adaptations and gene losses.</title>
        <authorList>
            <person name="Steindorff A.S."/>
            <person name="Aguilar-Pontes M.V."/>
            <person name="Robinson A.J."/>
            <person name="Andreopoulos B."/>
            <person name="LaButti K."/>
            <person name="Kuo A."/>
            <person name="Mondo S."/>
            <person name="Riley R."/>
            <person name="Otillar R."/>
            <person name="Haridas S."/>
            <person name="Lipzen A."/>
            <person name="Grimwood J."/>
            <person name="Schmutz J."/>
            <person name="Clum A."/>
            <person name="Reid I.D."/>
            <person name="Moisan M.C."/>
            <person name="Butler G."/>
            <person name="Nguyen T.T.M."/>
            <person name="Dewar K."/>
            <person name="Conant G."/>
            <person name="Drula E."/>
            <person name="Henrissat B."/>
            <person name="Hansel C."/>
            <person name="Singer S."/>
            <person name="Hutchinson M.I."/>
            <person name="de Vries R.P."/>
            <person name="Natvig D.O."/>
            <person name="Powell A.J."/>
            <person name="Tsang A."/>
            <person name="Grigoriev I.V."/>
        </authorList>
    </citation>
    <scope>NUCLEOTIDE SEQUENCE [LARGE SCALE GENOMIC DNA]</scope>
    <source>
        <strain evidence="2 3">ATCC 24622</strain>
    </source>
</reference>
<proteinExistence type="predicted"/>
<dbReference type="EMBL" id="JAZHXJ010001739">
    <property type="protein sequence ID" value="KAL1844318.1"/>
    <property type="molecule type" value="Genomic_DNA"/>
</dbReference>
<name>A0ABR3VRC3_9PEZI</name>
<feature type="compositionally biased region" description="Basic residues" evidence="1">
    <location>
        <begin position="28"/>
        <end position="38"/>
    </location>
</feature>
<sequence>MTCSLLCLSPGQEGTKAGCWGGGEKRLPTRRRRRRRRMGTSSGPGFRPRLEAATTIAQSEELARRQRAAQSAAATLSLNPIASLHSTAGYQTLFLRCTPSALAQRGLDAGAPLTNRYLPSVDPSYALEGGPIVALLSLLLYRNSLLFCSSAWPLIGSRRVRMP</sequence>
<evidence type="ECO:0000313" key="3">
    <source>
        <dbReference type="Proteomes" id="UP001586593"/>
    </source>
</evidence>
<evidence type="ECO:0000256" key="1">
    <source>
        <dbReference type="SAM" id="MobiDB-lite"/>
    </source>
</evidence>
<accession>A0ABR3VRC3</accession>
<feature type="region of interest" description="Disordered" evidence="1">
    <location>
        <begin position="18"/>
        <end position="50"/>
    </location>
</feature>
<organism evidence="2 3">
    <name type="scientific">Phialemonium thermophilum</name>
    <dbReference type="NCBI Taxonomy" id="223376"/>
    <lineage>
        <taxon>Eukaryota</taxon>
        <taxon>Fungi</taxon>
        <taxon>Dikarya</taxon>
        <taxon>Ascomycota</taxon>
        <taxon>Pezizomycotina</taxon>
        <taxon>Sordariomycetes</taxon>
        <taxon>Sordariomycetidae</taxon>
        <taxon>Cephalothecales</taxon>
        <taxon>Cephalothecaceae</taxon>
        <taxon>Phialemonium</taxon>
    </lineage>
</organism>
<gene>
    <name evidence="2" type="ORF">VTK73DRAFT_2611</name>
</gene>
<comment type="caution">
    <text evidence="2">The sequence shown here is derived from an EMBL/GenBank/DDBJ whole genome shotgun (WGS) entry which is preliminary data.</text>
</comment>